<reference evidence="5 6" key="1">
    <citation type="journal article" date="2022" name="Syst. Appl. Microbiol.">
        <title>Rhodopirellula aestuarii sp. nov., a novel member of the genus Rhodopirellula isolated from brackish sediments collected in the Tagus River estuary, Portugal.</title>
        <authorList>
            <person name="Vitorino I.R."/>
            <person name="Klimek D."/>
            <person name="Calusinska M."/>
            <person name="Lobo-da-Cunha A."/>
            <person name="Vasconcelos V."/>
            <person name="Lage O.M."/>
        </authorList>
    </citation>
    <scope>NUCLEOTIDE SEQUENCE [LARGE SCALE GENOMIC DNA]</scope>
    <source>
        <strain evidence="5 6">ICT_H3.1</strain>
    </source>
</reference>
<evidence type="ECO:0000313" key="6">
    <source>
        <dbReference type="Proteomes" id="UP001202961"/>
    </source>
</evidence>
<organism evidence="5 6">
    <name type="scientific">Aporhodopirellula aestuarii</name>
    <dbReference type="NCBI Taxonomy" id="2950107"/>
    <lineage>
        <taxon>Bacteria</taxon>
        <taxon>Pseudomonadati</taxon>
        <taxon>Planctomycetota</taxon>
        <taxon>Planctomycetia</taxon>
        <taxon>Pirellulales</taxon>
        <taxon>Pirellulaceae</taxon>
        <taxon>Aporhodopirellula</taxon>
    </lineage>
</organism>
<keyword evidence="3" id="KW-1133">Transmembrane helix</keyword>
<feature type="region of interest" description="Disordered" evidence="2">
    <location>
        <begin position="345"/>
        <end position="377"/>
    </location>
</feature>
<feature type="domain" description="Doubled CXXCH motif" evidence="4">
    <location>
        <begin position="149"/>
        <end position="183"/>
    </location>
</feature>
<accession>A0ABT0UCK5</accession>
<dbReference type="EMBL" id="JAMQBK010000095">
    <property type="protein sequence ID" value="MCM2374624.1"/>
    <property type="molecule type" value="Genomic_DNA"/>
</dbReference>
<protein>
    <recommendedName>
        <fullName evidence="4">Doubled CXXCH motif domain-containing protein</fullName>
    </recommendedName>
</protein>
<evidence type="ECO:0000256" key="2">
    <source>
        <dbReference type="SAM" id="MobiDB-lite"/>
    </source>
</evidence>
<dbReference type="InterPro" id="IPR036280">
    <property type="entry name" value="Multihaem_cyt_sf"/>
</dbReference>
<evidence type="ECO:0000313" key="5">
    <source>
        <dbReference type="EMBL" id="MCM2374624.1"/>
    </source>
</evidence>
<comment type="caution">
    <text evidence="5">The sequence shown here is derived from an EMBL/GenBank/DDBJ whole genome shotgun (WGS) entry which is preliminary data.</text>
</comment>
<sequence length="554" mass="61177">MQSPTGKQRSQRIQIDYYKRRTGLDRWRRLCILLSLLFAGTYAIYLVYFLLAASSASPIKVSAGSQTLGQVLQRHFNTGPLSLSHASFERDCHVCHSDFTPMDANAPSDWLPLIGVNSDVSRKHLEDACQKCHFAGNHNRDQMTAQFAAKDQNCSWCHQPHQGRDFDLTRISRKRCATCHDDLTSVTNNAPTINKSVTAFNEVDHGDFASLKTGDAGRIRFSHDLHMMPGQVGIDAKGGMTLDRLSPSDRVRYSLENQKPTDLVQLNCQSCHEIVGQTVIDGLGTNLKSVDIELLGRSMTPIDFEKHCVACHAISPGVISSTDDPLRLPHAVSPTAMRTQIAATIDGSRATGTSRQRRDNSKKTLPPGIGEPSSHQSEWRVTDEEIAAAEELVRKQCLTCHFSESLADDAILASTSSNTTAMIPTRWLRRGLYDHAAHRLIDCRFCHADAYPKSRTLPQSELVTDDHEKVLIAGIESCQGCHRPADTPTPEELITRTLELAGTTTVLSEQSAADLIGMMPTWASDECILCHRYHSPTPKSHTVSPPVTSQSEAF</sequence>
<keyword evidence="3" id="KW-0472">Membrane</keyword>
<proteinExistence type="predicted"/>
<keyword evidence="3" id="KW-0812">Transmembrane</keyword>
<gene>
    <name evidence="5" type="ORF">NB063_28720</name>
</gene>
<evidence type="ECO:0000256" key="3">
    <source>
        <dbReference type="SAM" id="Phobius"/>
    </source>
</evidence>
<evidence type="ECO:0000256" key="1">
    <source>
        <dbReference type="ARBA" id="ARBA00022729"/>
    </source>
</evidence>
<feature type="transmembrane region" description="Helical" evidence="3">
    <location>
        <begin position="30"/>
        <end position="51"/>
    </location>
</feature>
<dbReference type="SUPFAM" id="SSF48695">
    <property type="entry name" value="Multiheme cytochromes"/>
    <property type="match status" value="1"/>
</dbReference>
<dbReference type="Proteomes" id="UP001202961">
    <property type="component" value="Unassembled WGS sequence"/>
</dbReference>
<keyword evidence="1" id="KW-0732">Signal</keyword>
<keyword evidence="6" id="KW-1185">Reference proteome</keyword>
<dbReference type="InterPro" id="IPR051829">
    <property type="entry name" value="Multiheme_Cytochr_ET"/>
</dbReference>
<evidence type="ECO:0000259" key="4">
    <source>
        <dbReference type="Pfam" id="PF09699"/>
    </source>
</evidence>
<dbReference type="PANTHER" id="PTHR35038">
    <property type="entry name" value="DISSIMILATORY SULFITE REDUCTASE SIRA"/>
    <property type="match status" value="1"/>
</dbReference>
<dbReference type="Gene3D" id="3.90.10.10">
    <property type="entry name" value="Cytochrome C3"/>
    <property type="match status" value="1"/>
</dbReference>
<name>A0ABT0UCK5_9BACT</name>
<dbReference type="Pfam" id="PF09699">
    <property type="entry name" value="Paired_CXXCH_1"/>
    <property type="match status" value="1"/>
</dbReference>
<dbReference type="RefSeq" id="WP_250932629.1">
    <property type="nucleotide sequence ID" value="NZ_JAMQBK010000095.1"/>
</dbReference>
<dbReference type="InterPro" id="IPR010177">
    <property type="entry name" value="Paired_CXXCH_1"/>
</dbReference>